<dbReference type="PANTHER" id="PTHR43161">
    <property type="entry name" value="SORBITOL DEHYDROGENASE"/>
    <property type="match status" value="1"/>
</dbReference>
<dbReference type="SUPFAM" id="SSF50129">
    <property type="entry name" value="GroES-like"/>
    <property type="match status" value="1"/>
</dbReference>
<dbReference type="Pfam" id="PF08240">
    <property type="entry name" value="ADH_N"/>
    <property type="match status" value="1"/>
</dbReference>
<evidence type="ECO:0000256" key="6">
    <source>
        <dbReference type="RuleBase" id="RU361277"/>
    </source>
</evidence>
<evidence type="ECO:0000313" key="9">
    <source>
        <dbReference type="Proteomes" id="UP000028524"/>
    </source>
</evidence>
<dbReference type="PROSITE" id="PS00059">
    <property type="entry name" value="ADH_ZINC"/>
    <property type="match status" value="1"/>
</dbReference>
<dbReference type="Gene3D" id="3.40.50.720">
    <property type="entry name" value="NAD(P)-binding Rossmann-like Domain"/>
    <property type="match status" value="1"/>
</dbReference>
<dbReference type="GO" id="GO:0008270">
    <property type="term" value="F:zinc ion binding"/>
    <property type="evidence" value="ECO:0007669"/>
    <property type="project" value="InterPro"/>
</dbReference>
<dbReference type="InParanoid" id="A0A084QXA9"/>
<dbReference type="STRING" id="1283841.A0A084QXA9"/>
<gene>
    <name evidence="8" type="ORF">S40285_06654</name>
</gene>
<organism evidence="8 9">
    <name type="scientific">Stachybotrys chlorohalonatus (strain IBT 40285)</name>
    <dbReference type="NCBI Taxonomy" id="1283841"/>
    <lineage>
        <taxon>Eukaryota</taxon>
        <taxon>Fungi</taxon>
        <taxon>Dikarya</taxon>
        <taxon>Ascomycota</taxon>
        <taxon>Pezizomycotina</taxon>
        <taxon>Sordariomycetes</taxon>
        <taxon>Hypocreomycetidae</taxon>
        <taxon>Hypocreales</taxon>
        <taxon>Stachybotryaceae</taxon>
        <taxon>Stachybotrys</taxon>
    </lineage>
</organism>
<evidence type="ECO:0000256" key="4">
    <source>
        <dbReference type="ARBA" id="ARBA00022833"/>
    </source>
</evidence>
<dbReference type="InterPro" id="IPR002328">
    <property type="entry name" value="ADH_Zn_CS"/>
</dbReference>
<keyword evidence="3 6" id="KW-0479">Metal-binding</keyword>
<comment type="cofactor">
    <cofactor evidence="1 6">
        <name>Zn(2+)</name>
        <dbReference type="ChEBI" id="CHEBI:29105"/>
    </cofactor>
</comment>
<comment type="similarity">
    <text evidence="2 6">Belongs to the zinc-containing alcohol dehydrogenase family.</text>
</comment>
<dbReference type="PANTHER" id="PTHR43161:SF23">
    <property type="entry name" value="(R,R)-BUTANEDIOL DEHYDROGENASE-RELATED"/>
    <property type="match status" value="1"/>
</dbReference>
<dbReference type="SMART" id="SM00829">
    <property type="entry name" value="PKS_ER"/>
    <property type="match status" value="1"/>
</dbReference>
<dbReference type="InterPro" id="IPR013154">
    <property type="entry name" value="ADH-like_N"/>
</dbReference>
<dbReference type="InterPro" id="IPR011032">
    <property type="entry name" value="GroES-like_sf"/>
</dbReference>
<feature type="domain" description="Enoyl reductase (ER)" evidence="7">
    <location>
        <begin position="20"/>
        <end position="376"/>
    </location>
</feature>
<dbReference type="InterPro" id="IPR013149">
    <property type="entry name" value="ADH-like_C"/>
</dbReference>
<proteinExistence type="inferred from homology"/>
<evidence type="ECO:0000256" key="2">
    <source>
        <dbReference type="ARBA" id="ARBA00008072"/>
    </source>
</evidence>
<dbReference type="OMA" id="EPNLACG"/>
<evidence type="ECO:0000256" key="3">
    <source>
        <dbReference type="ARBA" id="ARBA00022723"/>
    </source>
</evidence>
<dbReference type="CDD" id="cd08233">
    <property type="entry name" value="butanediol_DH_like"/>
    <property type="match status" value="1"/>
</dbReference>
<dbReference type="GO" id="GO:0000721">
    <property type="term" value="F:(R,R)-butanediol dehydrogenase activity"/>
    <property type="evidence" value="ECO:0007669"/>
    <property type="project" value="TreeGrafter"/>
</dbReference>
<dbReference type="EMBL" id="KL659800">
    <property type="protein sequence ID" value="KFA68594.1"/>
    <property type="molecule type" value="Genomic_DNA"/>
</dbReference>
<reference evidence="8 9" key="1">
    <citation type="journal article" date="2014" name="BMC Genomics">
        <title>Comparative genome sequencing reveals chemotype-specific gene clusters in the toxigenic black mold Stachybotrys.</title>
        <authorList>
            <person name="Semeiks J."/>
            <person name="Borek D."/>
            <person name="Otwinowski Z."/>
            <person name="Grishin N.V."/>
        </authorList>
    </citation>
    <scope>NUCLEOTIDE SEQUENCE [LARGE SCALE GENOMIC DNA]</scope>
    <source>
        <strain evidence="8 9">IBT 40285</strain>
    </source>
</reference>
<dbReference type="GO" id="GO:0034079">
    <property type="term" value="P:butanediol biosynthetic process"/>
    <property type="evidence" value="ECO:0007669"/>
    <property type="project" value="TreeGrafter"/>
</dbReference>
<dbReference type="Gene3D" id="3.90.180.10">
    <property type="entry name" value="Medium-chain alcohol dehydrogenases, catalytic domain"/>
    <property type="match status" value="1"/>
</dbReference>
<dbReference type="SUPFAM" id="SSF51735">
    <property type="entry name" value="NAD(P)-binding Rossmann-fold domains"/>
    <property type="match status" value="1"/>
</dbReference>
<name>A0A084QXA9_STAC4</name>
<dbReference type="OrthoDB" id="3941538at2759"/>
<dbReference type="Proteomes" id="UP000028524">
    <property type="component" value="Unassembled WGS sequence"/>
</dbReference>
<dbReference type="InterPro" id="IPR020843">
    <property type="entry name" value="ER"/>
</dbReference>
<evidence type="ECO:0000256" key="1">
    <source>
        <dbReference type="ARBA" id="ARBA00001947"/>
    </source>
</evidence>
<evidence type="ECO:0000256" key="5">
    <source>
        <dbReference type="ARBA" id="ARBA00023002"/>
    </source>
</evidence>
<dbReference type="Pfam" id="PF00107">
    <property type="entry name" value="ADH_zinc_N"/>
    <property type="match status" value="1"/>
</dbReference>
<dbReference type="AlphaFoldDB" id="A0A084QXA9"/>
<dbReference type="GO" id="GO:0005737">
    <property type="term" value="C:cytoplasm"/>
    <property type="evidence" value="ECO:0007669"/>
    <property type="project" value="TreeGrafter"/>
</dbReference>
<dbReference type="FunCoup" id="A0A084QXA9">
    <property type="interactions" value="78"/>
</dbReference>
<sequence length="379" mass="39973">MPSEESPLTSSVTALRFYKSRDLRVEEVAPLPCGPNDVRIKIAFCGICGSDLLEYQSGPIFPPAEGKIIAHTGVKLPVTLGHEFSGTVIELGSNVQNLSLGQAVAVNPACDHRHYDSPPCSPCNSGHYNLCDATATHGLSAPGGGFSQETVVNSINCLPLPDNISLRTAALIEPLAVAQHCVSESGFVKGQTVMICGAGPIGLALISILRVAGASKIIVTEILDQRRDKAQNLGADTAINPLQKGADGSPGSTESALASVRQVVNDGVDIAFDATGVQSTLDLAIASTKAHGTIFNVAIHKQALSLNVNSLTFKEKKLLTGICYLQRDFEAVIKMLADGSLDAEGLITSVIPLSRVIEDGFEELINNRDHHVKILVQPN</sequence>
<dbReference type="InterPro" id="IPR036291">
    <property type="entry name" value="NAD(P)-bd_dom_sf"/>
</dbReference>
<keyword evidence="5" id="KW-0560">Oxidoreductase</keyword>
<evidence type="ECO:0000313" key="8">
    <source>
        <dbReference type="EMBL" id="KFA68594.1"/>
    </source>
</evidence>
<dbReference type="HOGENOM" id="CLU_026673_11_0_1"/>
<accession>A0A084QXA9</accession>
<keyword evidence="4 6" id="KW-0862">Zinc</keyword>
<protein>
    <recommendedName>
        <fullName evidence="7">Enoyl reductase (ER) domain-containing protein</fullName>
    </recommendedName>
</protein>
<keyword evidence="9" id="KW-1185">Reference proteome</keyword>
<evidence type="ECO:0000259" key="7">
    <source>
        <dbReference type="SMART" id="SM00829"/>
    </source>
</evidence>